<dbReference type="InterPro" id="IPR044974">
    <property type="entry name" value="Disease_R_plants"/>
</dbReference>
<keyword evidence="8" id="KW-1185">Reference proteome</keyword>
<evidence type="ECO:0000256" key="3">
    <source>
        <dbReference type="ARBA" id="ARBA00022821"/>
    </source>
</evidence>
<dbReference type="Gene3D" id="3.80.10.10">
    <property type="entry name" value="Ribonuclease Inhibitor"/>
    <property type="match status" value="1"/>
</dbReference>
<dbReference type="InterPro" id="IPR000157">
    <property type="entry name" value="TIR_dom"/>
</dbReference>
<sequence length="1633" mass="185080">MACFPADATRYDVFLSFRGEDTRHTITDHLYAALVRAALVTFRDNEDIDCGQELKPEIDRAIKASEASVIVFSKNYATSTWCLDELSLILQQRSENNHFVLPVFYHVDPSDVRNQTKSFSIKAKSNTRWTKDNVMRWKIALTKAANLSGLVLSGSETNFVKDIVDIIYDKLASKKFHLPLNLVRMDTRYEEIDSWITQSDANFLVICGMGGSGKTTLAWYTVYSNRDKFENISIVEHIGSKLKEPHHVPELQETLLGGVLGVEKRKVPSLSQGMVLIKEALQKNKALIVLDDIVNHAQLVDLLGTGNINKESKIIVTTRETNISEWVGFKNRCRKYEMKLLDDSEALELFCLHAFGSKNPTKGYKELAQQVVWYCEGNPLALEVLGSSLSHDISISYWKSALDKLKKDIHLGIHRVLIRSYDSLPYEREKELFLHIACFFNGEEVDYVVKILEYDCSAESSIKTLTKRCLISISPNQTIMMHPLLQEMGRFIVNQESPKDPGEHSRVWRSTESHDLLSKGTGSKKVEGLALDNQELRQKKNASQGSKLKTDSLKGMCNLKLLYLKSVQFSGPYEHFSKDLIWLCWIGFHLSTIPSDLFMGNLVALDLSDSCLGVFEPPMVLQSLKILSLKDSHMLLEVRNINMIPNLETLNLGNCHKLFYVCETIGGLQSLALLNMTGCESLWKDSFPLPCALERLYLSDCKLEYTDNFHLNFRNQSSMQYLNLGNNLFEFLPKCNHLGNLRVLDLARCSKLKELLCLPITLAELNISYCVSLEKVTFESRKFTLRKLISQGCIGLSEIEGFIKLVPIARFDGSDLGHMKWLKEYQNHEMRLVGGDDLTKNKSQCVKVLYEFGIISASLPDIKIPKIMPGCISEKTSTSLSFKVPECQENRRLKGLNVTFKYTIVDDDCAWFAKISTTKGVDLMYNPTVSGRPAFGEAGIWVSYWPIGNKLRVRDKINVSIVVVKGLEVSECGASLVYTDDEVANETFEDNMGWVETLDGDLSAFQLSNGAYYLCRRDFFDKMGVDKPTPRWFRILVGHNIDHAVVQGWGKTGRPKQSNPSSGPESESKISTSFIHHIRETSINSMDSGPPKEKTFKYDVFLSFRAGETSNNFADHLNSALVRSGIRTYIDNNGINSDQDLELNYETGRAIKESRSSVILFTKSYATSALCLDHLSFILEQRRENNHFVLPIFYDVDPSDVKVEVKTSTMWTNDNVDRWMTAFMEISNSENTILSSSFRSETEYVKHVIDTIYCSVTNGLVYPPLNLIGIDGQVKEINFLLEKPDAEFLAICGMGGSGKTTLARYIFNLFKNNFENSSFLEEIGKWGNDLLQLQKTLLQDLSGSRKIKLQSVDDCILELEEVVQTKKALIVLDDIVQEDQLVSLLGTGNINKQSKIIVTSRDASIKTWIGFRSWRFQEYKMKLLNDGDALDLFSLHAFGSQTPMEGYKELTKEALNYCEGNPAALEVLGSSLSGRSISEWEHHLRNLGRGMFSRFYDVLVTSYNSLCFSDKNLFLDIACFFTGEEMDYVAKILGHDYSVVSGIDTLLNKHLLSVSQNKKLTMHRLHQEMGRTIVNQESKYPPNRSRVWRDKESYEFLREGKGSKFVQGLALDMRKLCQEDEQVAFQVIQNSKT</sequence>
<dbReference type="InterPro" id="IPR027417">
    <property type="entry name" value="P-loop_NTPase"/>
</dbReference>
<dbReference type="Pfam" id="PF00931">
    <property type="entry name" value="NB-ARC"/>
    <property type="match status" value="2"/>
</dbReference>
<keyword evidence="1" id="KW-0433">Leucine-rich repeat</keyword>
<dbReference type="Pfam" id="PF23282">
    <property type="entry name" value="WHD_ROQ1"/>
    <property type="match status" value="2"/>
</dbReference>
<dbReference type="GO" id="GO:0006952">
    <property type="term" value="P:defense response"/>
    <property type="evidence" value="ECO:0007669"/>
    <property type="project" value="UniProtKB-KW"/>
</dbReference>
<dbReference type="SUPFAM" id="SSF52200">
    <property type="entry name" value="Toll/Interleukin receptor TIR domain"/>
    <property type="match status" value="2"/>
</dbReference>
<feature type="region of interest" description="Disordered" evidence="5">
    <location>
        <begin position="496"/>
        <end position="524"/>
    </location>
</feature>
<dbReference type="InterPro" id="IPR035897">
    <property type="entry name" value="Toll_tir_struct_dom_sf"/>
</dbReference>
<proteinExistence type="predicted"/>
<feature type="region of interest" description="Disordered" evidence="5">
    <location>
        <begin position="1048"/>
        <end position="1070"/>
    </location>
</feature>
<dbReference type="SMART" id="SM00255">
    <property type="entry name" value="TIR"/>
    <property type="match status" value="2"/>
</dbReference>
<evidence type="ECO:0000259" key="6">
    <source>
        <dbReference type="PROSITE" id="PS50104"/>
    </source>
</evidence>
<dbReference type="Gene3D" id="3.40.50.300">
    <property type="entry name" value="P-loop containing nucleotide triphosphate hydrolases"/>
    <property type="match status" value="2"/>
</dbReference>
<dbReference type="GO" id="GO:0007165">
    <property type="term" value="P:signal transduction"/>
    <property type="evidence" value="ECO:0007669"/>
    <property type="project" value="InterPro"/>
</dbReference>
<organism evidence="7 8">
    <name type="scientific">Helianthus annuus</name>
    <name type="common">Common sunflower</name>
    <dbReference type="NCBI Taxonomy" id="4232"/>
    <lineage>
        <taxon>Eukaryota</taxon>
        <taxon>Viridiplantae</taxon>
        <taxon>Streptophyta</taxon>
        <taxon>Embryophyta</taxon>
        <taxon>Tracheophyta</taxon>
        <taxon>Spermatophyta</taxon>
        <taxon>Magnoliopsida</taxon>
        <taxon>eudicotyledons</taxon>
        <taxon>Gunneridae</taxon>
        <taxon>Pentapetalae</taxon>
        <taxon>asterids</taxon>
        <taxon>campanulids</taxon>
        <taxon>Asterales</taxon>
        <taxon>Asteraceae</taxon>
        <taxon>Asteroideae</taxon>
        <taxon>Heliantheae alliance</taxon>
        <taxon>Heliantheae</taxon>
        <taxon>Helianthus</taxon>
    </lineage>
</organism>
<keyword evidence="2" id="KW-0677">Repeat</keyword>
<keyword evidence="4" id="KW-0520">NAD</keyword>
<comment type="caution">
    <text evidence="7">The sequence shown here is derived from an EMBL/GenBank/DDBJ whole genome shotgun (WGS) entry which is preliminary data.</text>
</comment>
<dbReference type="SUPFAM" id="SSF52540">
    <property type="entry name" value="P-loop containing nucleoside triphosphate hydrolases"/>
    <property type="match status" value="2"/>
</dbReference>
<protein>
    <submittedName>
        <fullName evidence="7">TIR domain, P-loop containing nucleoside triphosphate hydrolase</fullName>
    </submittedName>
</protein>
<dbReference type="InterPro" id="IPR032675">
    <property type="entry name" value="LRR_dom_sf"/>
</dbReference>
<evidence type="ECO:0000256" key="5">
    <source>
        <dbReference type="SAM" id="MobiDB-lite"/>
    </source>
</evidence>
<evidence type="ECO:0000256" key="4">
    <source>
        <dbReference type="ARBA" id="ARBA00023027"/>
    </source>
</evidence>
<dbReference type="InterPro" id="IPR002182">
    <property type="entry name" value="NB-ARC"/>
</dbReference>
<dbReference type="SUPFAM" id="SSF46785">
    <property type="entry name" value="Winged helix' DNA-binding domain"/>
    <property type="match status" value="2"/>
</dbReference>
<evidence type="ECO:0000256" key="2">
    <source>
        <dbReference type="ARBA" id="ARBA00022737"/>
    </source>
</evidence>
<dbReference type="SUPFAM" id="SSF52058">
    <property type="entry name" value="L domain-like"/>
    <property type="match status" value="1"/>
</dbReference>
<evidence type="ECO:0000256" key="1">
    <source>
        <dbReference type="ARBA" id="ARBA00022614"/>
    </source>
</evidence>
<dbReference type="GO" id="GO:0043531">
    <property type="term" value="F:ADP binding"/>
    <property type="evidence" value="ECO:0007669"/>
    <property type="project" value="InterPro"/>
</dbReference>
<dbReference type="Gramene" id="mRNA:HanXRQr2_Chr03g0092191">
    <property type="protein sequence ID" value="mRNA:HanXRQr2_Chr03g0092191"/>
    <property type="gene ID" value="HanXRQr2_Chr03g0092191"/>
</dbReference>
<feature type="domain" description="TIR" evidence="6">
    <location>
        <begin position="9"/>
        <end position="171"/>
    </location>
</feature>
<dbReference type="GO" id="GO:0016787">
    <property type="term" value="F:hydrolase activity"/>
    <property type="evidence" value="ECO:0007669"/>
    <property type="project" value="UniProtKB-KW"/>
</dbReference>
<dbReference type="PROSITE" id="PS50104">
    <property type="entry name" value="TIR"/>
    <property type="match status" value="2"/>
</dbReference>
<dbReference type="InterPro" id="IPR042197">
    <property type="entry name" value="Apaf_helical"/>
</dbReference>
<dbReference type="Proteomes" id="UP000215914">
    <property type="component" value="Unassembled WGS sequence"/>
</dbReference>
<gene>
    <name evidence="7" type="ORF">HanXRQr2_Chr03g0092191</name>
</gene>
<keyword evidence="7" id="KW-0378">Hydrolase</keyword>
<dbReference type="EMBL" id="MNCJ02000318">
    <property type="protein sequence ID" value="KAF5812927.1"/>
    <property type="molecule type" value="Genomic_DNA"/>
</dbReference>
<name>A0A9K3JDI1_HELAN</name>
<dbReference type="FunFam" id="3.40.50.10140:FF:000007">
    <property type="entry name" value="Disease resistance protein (TIR-NBS-LRR class)"/>
    <property type="match status" value="1"/>
</dbReference>
<feature type="domain" description="TIR" evidence="6">
    <location>
        <begin position="1096"/>
        <end position="1256"/>
    </location>
</feature>
<dbReference type="InterPro" id="IPR036390">
    <property type="entry name" value="WH_DNA-bd_sf"/>
</dbReference>
<keyword evidence="3" id="KW-0611">Plant defense</keyword>
<reference evidence="7" key="2">
    <citation type="submission" date="2020-06" db="EMBL/GenBank/DDBJ databases">
        <title>Helianthus annuus Genome sequencing and assembly Release 2.</title>
        <authorList>
            <person name="Gouzy J."/>
            <person name="Langlade N."/>
            <person name="Munos S."/>
        </authorList>
    </citation>
    <scope>NUCLEOTIDE SEQUENCE</scope>
    <source>
        <tissue evidence="7">Leaves</tissue>
    </source>
</reference>
<dbReference type="PANTHER" id="PTHR11017:SF448">
    <property type="entry name" value="TIR DOMAIN, P-LOOP CONTAINING NUCLEOSIDE TRIPHOSPHATE HYDROLASE"/>
    <property type="match status" value="1"/>
</dbReference>
<dbReference type="PANTHER" id="PTHR11017">
    <property type="entry name" value="LEUCINE-RICH REPEAT-CONTAINING PROTEIN"/>
    <property type="match status" value="1"/>
</dbReference>
<evidence type="ECO:0000313" key="7">
    <source>
        <dbReference type="EMBL" id="KAF5812927.1"/>
    </source>
</evidence>
<feature type="compositionally biased region" description="Basic and acidic residues" evidence="5">
    <location>
        <begin position="497"/>
        <end position="517"/>
    </location>
</feature>
<dbReference type="Gene3D" id="1.10.8.430">
    <property type="entry name" value="Helical domain of apoptotic protease-activating factors"/>
    <property type="match status" value="2"/>
</dbReference>
<evidence type="ECO:0000313" key="8">
    <source>
        <dbReference type="Proteomes" id="UP000215914"/>
    </source>
</evidence>
<dbReference type="Pfam" id="PF01582">
    <property type="entry name" value="TIR"/>
    <property type="match status" value="2"/>
</dbReference>
<dbReference type="Gene3D" id="3.40.50.10140">
    <property type="entry name" value="Toll/interleukin-1 receptor homology (TIR) domain"/>
    <property type="match status" value="2"/>
</dbReference>
<reference evidence="7" key="1">
    <citation type="journal article" date="2017" name="Nature">
        <title>The sunflower genome provides insights into oil metabolism, flowering and Asterid evolution.</title>
        <authorList>
            <person name="Badouin H."/>
            <person name="Gouzy J."/>
            <person name="Grassa C.J."/>
            <person name="Murat F."/>
            <person name="Staton S.E."/>
            <person name="Cottret L."/>
            <person name="Lelandais-Briere C."/>
            <person name="Owens G.L."/>
            <person name="Carrere S."/>
            <person name="Mayjonade B."/>
            <person name="Legrand L."/>
            <person name="Gill N."/>
            <person name="Kane N.C."/>
            <person name="Bowers J.E."/>
            <person name="Hubner S."/>
            <person name="Bellec A."/>
            <person name="Berard A."/>
            <person name="Berges H."/>
            <person name="Blanchet N."/>
            <person name="Boniface M.C."/>
            <person name="Brunel D."/>
            <person name="Catrice O."/>
            <person name="Chaidir N."/>
            <person name="Claudel C."/>
            <person name="Donnadieu C."/>
            <person name="Faraut T."/>
            <person name="Fievet G."/>
            <person name="Helmstetter N."/>
            <person name="King M."/>
            <person name="Knapp S.J."/>
            <person name="Lai Z."/>
            <person name="Le Paslier M.C."/>
            <person name="Lippi Y."/>
            <person name="Lorenzon L."/>
            <person name="Mandel J.R."/>
            <person name="Marage G."/>
            <person name="Marchand G."/>
            <person name="Marquand E."/>
            <person name="Bret-Mestries E."/>
            <person name="Morien E."/>
            <person name="Nambeesan S."/>
            <person name="Nguyen T."/>
            <person name="Pegot-Espagnet P."/>
            <person name="Pouilly N."/>
            <person name="Raftis F."/>
            <person name="Sallet E."/>
            <person name="Schiex T."/>
            <person name="Thomas J."/>
            <person name="Vandecasteele C."/>
            <person name="Vares D."/>
            <person name="Vear F."/>
            <person name="Vautrin S."/>
            <person name="Crespi M."/>
            <person name="Mangin B."/>
            <person name="Burke J.M."/>
            <person name="Salse J."/>
            <person name="Munos S."/>
            <person name="Vincourt P."/>
            <person name="Rieseberg L.H."/>
            <person name="Langlade N.B."/>
        </authorList>
    </citation>
    <scope>NUCLEOTIDE SEQUENCE</scope>
    <source>
        <tissue evidence="7">Leaves</tissue>
    </source>
</reference>
<dbReference type="PRINTS" id="PR00364">
    <property type="entry name" value="DISEASERSIST"/>
</dbReference>
<dbReference type="InterPro" id="IPR058192">
    <property type="entry name" value="WHD_ROQ1-like"/>
</dbReference>
<feature type="compositionally biased region" description="Polar residues" evidence="5">
    <location>
        <begin position="1055"/>
        <end position="1070"/>
    </location>
</feature>
<accession>A0A9K3JDI1</accession>